<name>A0A4P9XSS7_9FUNG</name>
<accession>A0A4P9XSS7</accession>
<dbReference type="PANTHER" id="PTHR47174:SF2">
    <property type="entry name" value="SH3 DOMAIN SIGNALLING PROTEIN (AFU_ORTHOLOGUE AFUA_5G07670)"/>
    <property type="match status" value="1"/>
</dbReference>
<dbReference type="InterPro" id="IPR001452">
    <property type="entry name" value="SH3_domain"/>
</dbReference>
<dbReference type="GO" id="GO:0097320">
    <property type="term" value="P:plasma membrane tubulation"/>
    <property type="evidence" value="ECO:0007669"/>
    <property type="project" value="TreeGrafter"/>
</dbReference>
<organism evidence="5 6">
    <name type="scientific">Thamnocephalis sphaerospora</name>
    <dbReference type="NCBI Taxonomy" id="78915"/>
    <lineage>
        <taxon>Eukaryota</taxon>
        <taxon>Fungi</taxon>
        <taxon>Fungi incertae sedis</taxon>
        <taxon>Zoopagomycota</taxon>
        <taxon>Zoopagomycotina</taxon>
        <taxon>Zoopagomycetes</taxon>
        <taxon>Zoopagales</taxon>
        <taxon>Sigmoideomycetaceae</taxon>
        <taxon>Thamnocephalis</taxon>
    </lineage>
</organism>
<feature type="compositionally biased region" description="Low complexity" evidence="3">
    <location>
        <begin position="17"/>
        <end position="29"/>
    </location>
</feature>
<dbReference type="InterPro" id="IPR036028">
    <property type="entry name" value="SH3-like_dom_sf"/>
</dbReference>
<dbReference type="GO" id="GO:0030479">
    <property type="term" value="C:actin cortical patch"/>
    <property type="evidence" value="ECO:0007669"/>
    <property type="project" value="TreeGrafter"/>
</dbReference>
<dbReference type="PRINTS" id="PR01887">
    <property type="entry name" value="SPECTRNALPHA"/>
</dbReference>
<keyword evidence="1 2" id="KW-0728">SH3 domain</keyword>
<dbReference type="STRING" id="78915.A0A4P9XSS7"/>
<evidence type="ECO:0000313" key="5">
    <source>
        <dbReference type="EMBL" id="RKP08571.1"/>
    </source>
</evidence>
<evidence type="ECO:0000313" key="6">
    <source>
        <dbReference type="Proteomes" id="UP000271241"/>
    </source>
</evidence>
<dbReference type="Proteomes" id="UP000271241">
    <property type="component" value="Unassembled WGS sequence"/>
</dbReference>
<feature type="compositionally biased region" description="Pro residues" evidence="3">
    <location>
        <begin position="30"/>
        <end position="42"/>
    </location>
</feature>
<protein>
    <submittedName>
        <fullName evidence="5">SH3 domain-containing protein</fullName>
    </submittedName>
</protein>
<feature type="region of interest" description="Disordered" evidence="3">
    <location>
        <begin position="1"/>
        <end position="43"/>
    </location>
</feature>
<dbReference type="Pfam" id="PF00018">
    <property type="entry name" value="SH3_1"/>
    <property type="match status" value="1"/>
</dbReference>
<dbReference type="GO" id="GO:0043332">
    <property type="term" value="C:mating projection tip"/>
    <property type="evidence" value="ECO:0007669"/>
    <property type="project" value="TreeGrafter"/>
</dbReference>
<dbReference type="GO" id="GO:1990528">
    <property type="term" value="C:Rvs161p-Rvs167p complex"/>
    <property type="evidence" value="ECO:0007669"/>
    <property type="project" value="TreeGrafter"/>
</dbReference>
<dbReference type="InterPro" id="IPR046982">
    <property type="entry name" value="BIN3/RVS161-like"/>
</dbReference>
<evidence type="ECO:0000256" key="3">
    <source>
        <dbReference type="SAM" id="MobiDB-lite"/>
    </source>
</evidence>
<dbReference type="SMART" id="SM00326">
    <property type="entry name" value="SH3"/>
    <property type="match status" value="1"/>
</dbReference>
<sequence length="128" mass="13403">MPSSEHSAYASPPPPAATLAHPPTVSQQAVPPPPPPRAPTLPPKATAIAMYDFDGEQTTDLPFKAGDVITILQKTESTNDWWKGVCNGREGLASTACACYVSPAAPTNLFDRRIMYAVPGQLCAAAVG</sequence>
<dbReference type="GO" id="GO:0008289">
    <property type="term" value="F:lipid binding"/>
    <property type="evidence" value="ECO:0007669"/>
    <property type="project" value="TreeGrafter"/>
</dbReference>
<dbReference type="GO" id="GO:0031097">
    <property type="term" value="C:medial cortex"/>
    <property type="evidence" value="ECO:0007669"/>
    <property type="project" value="TreeGrafter"/>
</dbReference>
<evidence type="ECO:0000256" key="2">
    <source>
        <dbReference type="PROSITE-ProRule" id="PRU00192"/>
    </source>
</evidence>
<dbReference type="AlphaFoldDB" id="A0A4P9XSS7"/>
<dbReference type="Gene3D" id="2.30.30.40">
    <property type="entry name" value="SH3 Domains"/>
    <property type="match status" value="1"/>
</dbReference>
<dbReference type="SUPFAM" id="SSF50044">
    <property type="entry name" value="SH3-domain"/>
    <property type="match status" value="1"/>
</dbReference>
<feature type="compositionally biased region" description="Low complexity" evidence="3">
    <location>
        <begin position="1"/>
        <end position="10"/>
    </location>
</feature>
<proteinExistence type="predicted"/>
<dbReference type="GO" id="GO:0051666">
    <property type="term" value="P:actin cortical patch localization"/>
    <property type="evidence" value="ECO:0007669"/>
    <property type="project" value="InterPro"/>
</dbReference>
<feature type="domain" description="SH3" evidence="4">
    <location>
        <begin position="42"/>
        <end position="103"/>
    </location>
</feature>
<reference evidence="6" key="1">
    <citation type="journal article" date="2018" name="Nat. Microbiol.">
        <title>Leveraging single-cell genomics to expand the fungal tree of life.</title>
        <authorList>
            <person name="Ahrendt S.R."/>
            <person name="Quandt C.A."/>
            <person name="Ciobanu D."/>
            <person name="Clum A."/>
            <person name="Salamov A."/>
            <person name="Andreopoulos B."/>
            <person name="Cheng J.F."/>
            <person name="Woyke T."/>
            <person name="Pelin A."/>
            <person name="Henrissat B."/>
            <person name="Reynolds N.K."/>
            <person name="Benny G.L."/>
            <person name="Smith M.E."/>
            <person name="James T.Y."/>
            <person name="Grigoriev I.V."/>
        </authorList>
    </citation>
    <scope>NUCLEOTIDE SEQUENCE [LARGE SCALE GENOMIC DNA]</scope>
    <source>
        <strain evidence="6">RSA 1356</strain>
    </source>
</reference>
<dbReference type="OrthoDB" id="443981at2759"/>
<dbReference type="GO" id="GO:0006897">
    <property type="term" value="P:endocytosis"/>
    <property type="evidence" value="ECO:0007669"/>
    <property type="project" value="InterPro"/>
</dbReference>
<dbReference type="PROSITE" id="PS50002">
    <property type="entry name" value="SH3"/>
    <property type="match status" value="1"/>
</dbReference>
<dbReference type="PANTHER" id="PTHR47174">
    <property type="entry name" value="BRIDGING INTEGRATOR 3"/>
    <property type="match status" value="1"/>
</dbReference>
<evidence type="ECO:0000256" key="1">
    <source>
        <dbReference type="ARBA" id="ARBA00022443"/>
    </source>
</evidence>
<keyword evidence="6" id="KW-1185">Reference proteome</keyword>
<dbReference type="EMBL" id="KZ992590">
    <property type="protein sequence ID" value="RKP08571.1"/>
    <property type="molecule type" value="Genomic_DNA"/>
</dbReference>
<evidence type="ECO:0000259" key="4">
    <source>
        <dbReference type="PROSITE" id="PS50002"/>
    </source>
</evidence>
<dbReference type="PRINTS" id="PR00452">
    <property type="entry name" value="SH3DOMAIN"/>
</dbReference>
<gene>
    <name evidence="5" type="ORF">THASP1DRAFT_15510</name>
</gene>